<name>A0AB39R2G0_9ACTN</name>
<gene>
    <name evidence="2" type="ORF">AB5J52_46150</name>
</gene>
<feature type="region of interest" description="Disordered" evidence="1">
    <location>
        <begin position="1"/>
        <end position="23"/>
    </location>
</feature>
<dbReference type="RefSeq" id="WP_362743182.1">
    <property type="nucleotide sequence ID" value="NZ_CP163441.1"/>
</dbReference>
<reference evidence="2" key="1">
    <citation type="submission" date="2024-07" db="EMBL/GenBank/DDBJ databases">
        <authorList>
            <person name="Yu S.T."/>
        </authorList>
    </citation>
    <scope>NUCLEOTIDE SEQUENCE</scope>
    <source>
        <strain evidence="2">R39</strain>
    </source>
</reference>
<evidence type="ECO:0000313" key="2">
    <source>
        <dbReference type="EMBL" id="XDQ49067.1"/>
    </source>
</evidence>
<protein>
    <submittedName>
        <fullName evidence="2">Uncharacterized protein</fullName>
    </submittedName>
</protein>
<sequence>MRPVPAAHAAGSPAGPDSGAGPALAAFDHKRALTAAEAARLAVA</sequence>
<proteinExistence type="predicted"/>
<accession>A0AB39R2G0</accession>
<dbReference type="EMBL" id="CP163441">
    <property type="protein sequence ID" value="XDQ49067.1"/>
    <property type="molecule type" value="Genomic_DNA"/>
</dbReference>
<evidence type="ECO:0000256" key="1">
    <source>
        <dbReference type="SAM" id="MobiDB-lite"/>
    </source>
</evidence>
<dbReference type="AlphaFoldDB" id="A0AB39R2G0"/>
<organism evidence="2">
    <name type="scientific">Streptomyces sp. R39</name>
    <dbReference type="NCBI Taxonomy" id="3238631"/>
    <lineage>
        <taxon>Bacteria</taxon>
        <taxon>Bacillati</taxon>
        <taxon>Actinomycetota</taxon>
        <taxon>Actinomycetes</taxon>
        <taxon>Kitasatosporales</taxon>
        <taxon>Streptomycetaceae</taxon>
        <taxon>Streptomyces</taxon>
    </lineage>
</organism>